<evidence type="ECO:0000313" key="8">
    <source>
        <dbReference type="Proteomes" id="UP000789390"/>
    </source>
</evidence>
<reference evidence="7" key="1">
    <citation type="submission" date="2021-11" db="EMBL/GenBank/DDBJ databases">
        <authorList>
            <person name="Schell T."/>
        </authorList>
    </citation>
    <scope>NUCLEOTIDE SEQUENCE</scope>
    <source>
        <strain evidence="7">M5</strain>
    </source>
</reference>
<dbReference type="Proteomes" id="UP000789390">
    <property type="component" value="Unassembled WGS sequence"/>
</dbReference>
<comment type="subcellular location">
    <subcellularLocation>
        <location evidence="1">Membrane</location>
        <topology evidence="1">Multi-pass membrane protein</topology>
    </subcellularLocation>
</comment>
<feature type="transmembrane region" description="Helical" evidence="5">
    <location>
        <begin position="708"/>
        <end position="730"/>
    </location>
</feature>
<dbReference type="EMBL" id="CAKKLH010000079">
    <property type="protein sequence ID" value="CAH0102349.1"/>
    <property type="molecule type" value="Genomic_DNA"/>
</dbReference>
<evidence type="ECO:0000256" key="2">
    <source>
        <dbReference type="ARBA" id="ARBA00022692"/>
    </source>
</evidence>
<evidence type="ECO:0000256" key="1">
    <source>
        <dbReference type="ARBA" id="ARBA00004141"/>
    </source>
</evidence>
<proteinExistence type="predicted"/>
<dbReference type="PANTHER" id="PTHR45902">
    <property type="entry name" value="LATROPHILIN RECEPTOR-LIKE PROTEIN A"/>
    <property type="match status" value="1"/>
</dbReference>
<dbReference type="GO" id="GO:0016020">
    <property type="term" value="C:membrane"/>
    <property type="evidence" value="ECO:0007669"/>
    <property type="project" value="UniProtKB-SubCell"/>
</dbReference>
<keyword evidence="8" id="KW-1185">Reference proteome</keyword>
<dbReference type="InterPro" id="IPR053231">
    <property type="entry name" value="GPCR_LN-TM7"/>
</dbReference>
<evidence type="ECO:0000259" key="6">
    <source>
        <dbReference type="PROSITE" id="PS50261"/>
    </source>
</evidence>
<dbReference type="PROSITE" id="PS50261">
    <property type="entry name" value="G_PROTEIN_RECEP_F2_4"/>
    <property type="match status" value="1"/>
</dbReference>
<keyword evidence="2 5" id="KW-0812">Transmembrane</keyword>
<sequence length="811" mass="92504">MTEVRIRQLVWTMLSLITLSFWINLSILIEWATLVDNNHVDVNSRCKQQTNLCRYRYPIIRGPKDYLAITAGPDWNTTAVGDDTDSIGRCRCDVECGRYGDCCADAAGVYDIEARSSLTSSQWTCLPLTTESDRRYRSDQNFFMYMIGSCPTNNSSNDDESLEALCRRRQNPEPYFPHRYSYVIDIPVLSLATNRTYANVYCAQCHSDAYQLAQWNISIECNDNIEKYNVTRDQIFRQENYRPGKRSWIFNQDHLTLNCIFVIEQFSHPVNYLKSTAGRHCVLGSYNCASDWTGTAEGHNCDIYTLYAKTSSVEVPKSPHCVDRNLYSFSIVMDFKFGGNQMGQTCQSNEIFDHLHKNCHPVTCESKLWKNASGISVPREQQLELSVNVNASLSSWCSRSTLIKNVDYYSLENGSLVLNKTGEMLQPNDYELSQNGTVQICEDKLFPRFLNELKNYLKYSYAQRYLSNVCLTISVICLAFHIGIHIALPKLRNVPAKNLLALSCTLFLGQLLFLTGVGARDSIGYGPCAVIAVLIHWSLMSAFFWMNIMGFDMCRTFAGSQIKSRLQQPSVQRRRTTFRSYSVYGWSCPTVIVIIALIVDFCDVTDGGWAPHYGTHQCWMCNKNGLGLFFVLPMAILLAVNFIFFTLTAWSIVRQWRDAHFGMRPSRTFQQMTGSRLENSSSDTLKMSGTMINHQRRKSCIIRLRTRFFLYVKLGTIMGLGWISGFIAAMADVPGLWYPFILFNTLQGTFIFLAFDCKWKIYYMVYEAVTKRPHPSNLSSSHRVSTTASTKLQAARKISILTPPIVSNIQE</sequence>
<feature type="transmembrane region" description="Helical" evidence="5">
    <location>
        <begin position="581"/>
        <end position="599"/>
    </location>
</feature>
<dbReference type="PANTHER" id="PTHR45902:SF3">
    <property type="entry name" value="G-PROTEIN COUPLED RECEPTORS FAMILY 2 PROFILE 2 DOMAIN-CONTAINING PROTEIN"/>
    <property type="match status" value="1"/>
</dbReference>
<feature type="transmembrane region" description="Helical" evidence="5">
    <location>
        <begin position="523"/>
        <end position="545"/>
    </location>
</feature>
<dbReference type="Pfam" id="PF00002">
    <property type="entry name" value="7tm_2"/>
    <property type="match status" value="1"/>
</dbReference>
<name>A0A8J2RGA3_9CRUS</name>
<keyword evidence="4 5" id="KW-0472">Membrane</keyword>
<dbReference type="InterPro" id="IPR017981">
    <property type="entry name" value="GPCR_2-like_7TM"/>
</dbReference>
<feature type="transmembrane region" description="Helical" evidence="5">
    <location>
        <begin position="736"/>
        <end position="755"/>
    </location>
</feature>
<dbReference type="GO" id="GO:0007166">
    <property type="term" value="P:cell surface receptor signaling pathway"/>
    <property type="evidence" value="ECO:0007669"/>
    <property type="project" value="InterPro"/>
</dbReference>
<feature type="transmembrane region" description="Helical" evidence="5">
    <location>
        <begin position="499"/>
        <end position="517"/>
    </location>
</feature>
<dbReference type="AlphaFoldDB" id="A0A8J2RGA3"/>
<feature type="domain" description="G-protein coupled receptors family 2 profile 2" evidence="6">
    <location>
        <begin position="463"/>
        <end position="759"/>
    </location>
</feature>
<organism evidence="7 8">
    <name type="scientific">Daphnia galeata</name>
    <dbReference type="NCBI Taxonomy" id="27404"/>
    <lineage>
        <taxon>Eukaryota</taxon>
        <taxon>Metazoa</taxon>
        <taxon>Ecdysozoa</taxon>
        <taxon>Arthropoda</taxon>
        <taxon>Crustacea</taxon>
        <taxon>Branchiopoda</taxon>
        <taxon>Diplostraca</taxon>
        <taxon>Cladocera</taxon>
        <taxon>Anomopoda</taxon>
        <taxon>Daphniidae</taxon>
        <taxon>Daphnia</taxon>
    </lineage>
</organism>
<protein>
    <recommendedName>
        <fullName evidence="6">G-protein coupled receptors family 2 profile 2 domain-containing protein</fullName>
    </recommendedName>
</protein>
<dbReference type="InterPro" id="IPR000832">
    <property type="entry name" value="GPCR_2_secretin-like"/>
</dbReference>
<dbReference type="GO" id="GO:0004930">
    <property type="term" value="F:G protein-coupled receptor activity"/>
    <property type="evidence" value="ECO:0007669"/>
    <property type="project" value="InterPro"/>
</dbReference>
<feature type="transmembrane region" description="Helical" evidence="5">
    <location>
        <begin position="465"/>
        <end position="487"/>
    </location>
</feature>
<accession>A0A8J2RGA3</accession>
<feature type="transmembrane region" description="Helical" evidence="5">
    <location>
        <begin position="9"/>
        <end position="29"/>
    </location>
</feature>
<evidence type="ECO:0000256" key="4">
    <source>
        <dbReference type="ARBA" id="ARBA00023136"/>
    </source>
</evidence>
<gene>
    <name evidence="7" type="ORF">DGAL_LOCUS4744</name>
</gene>
<evidence type="ECO:0000256" key="5">
    <source>
        <dbReference type="SAM" id="Phobius"/>
    </source>
</evidence>
<dbReference type="CDD" id="cd15039">
    <property type="entry name" value="7tmB3_Methuselah-like"/>
    <property type="match status" value="1"/>
</dbReference>
<evidence type="ECO:0000313" key="7">
    <source>
        <dbReference type="EMBL" id="CAH0102349.1"/>
    </source>
</evidence>
<feature type="transmembrane region" description="Helical" evidence="5">
    <location>
        <begin position="629"/>
        <end position="653"/>
    </location>
</feature>
<dbReference type="OrthoDB" id="6134459at2759"/>
<comment type="caution">
    <text evidence="7">The sequence shown here is derived from an EMBL/GenBank/DDBJ whole genome shotgun (WGS) entry which is preliminary data.</text>
</comment>
<dbReference type="Gene3D" id="1.20.1070.10">
    <property type="entry name" value="Rhodopsin 7-helix transmembrane proteins"/>
    <property type="match status" value="1"/>
</dbReference>
<evidence type="ECO:0000256" key="3">
    <source>
        <dbReference type="ARBA" id="ARBA00022989"/>
    </source>
</evidence>
<keyword evidence="3 5" id="KW-1133">Transmembrane helix</keyword>